<dbReference type="PROSITE" id="PS51257">
    <property type="entry name" value="PROKAR_LIPOPROTEIN"/>
    <property type="match status" value="1"/>
</dbReference>
<dbReference type="EMBL" id="CP139487">
    <property type="protein sequence ID" value="WPU67135.1"/>
    <property type="molecule type" value="Genomic_DNA"/>
</dbReference>
<dbReference type="AlphaFoldDB" id="A0AAX4HUU1"/>
<accession>A0AAX4HUU1</accession>
<proteinExistence type="predicted"/>
<evidence type="ECO:0000313" key="4">
    <source>
        <dbReference type="Proteomes" id="UP001324634"/>
    </source>
</evidence>
<feature type="compositionally biased region" description="Polar residues" evidence="1">
    <location>
        <begin position="24"/>
        <end position="39"/>
    </location>
</feature>
<protein>
    <submittedName>
        <fullName evidence="3">Uncharacterized protein</fullName>
    </submittedName>
</protein>
<feature type="region of interest" description="Disordered" evidence="1">
    <location>
        <begin position="24"/>
        <end position="59"/>
    </location>
</feature>
<name>A0AAX4HUU1_9BACT</name>
<reference evidence="3 4" key="1">
    <citation type="submission" date="2023-11" db="EMBL/GenBank/DDBJ databases">
        <title>Peredibacter starrii A3.12.</title>
        <authorList>
            <person name="Mitchell R.J."/>
        </authorList>
    </citation>
    <scope>NUCLEOTIDE SEQUENCE [LARGE SCALE GENOMIC DNA]</scope>
    <source>
        <strain evidence="3 4">A3.12</strain>
    </source>
</reference>
<dbReference type="KEGG" id="psti:SOO65_10255"/>
<sequence>MAKLIWLACLFMFFASCNQNPDCQNQDSTTGKAATNPTTAACPIDPEPETPDLEPEPDLGELPNEALIFETKADLYNFEVADEDKVHKAFEIIKKVVGSKEFRSRVINFTYQGKKQFVDNKGMSNAEIYQAVLDGREDLRPEVDHEMDLELELYYSWRSTVGYTTPGALRIYMNTKYFYPYTPAQVAGNVFHEWTHKLGFDHDANYSVARDSSVPYALGYLMEELGKQYE</sequence>
<evidence type="ECO:0000313" key="3">
    <source>
        <dbReference type="EMBL" id="WPU67135.1"/>
    </source>
</evidence>
<gene>
    <name evidence="3" type="ORF">SOO65_10255</name>
</gene>
<feature type="chain" id="PRO_5043915215" evidence="2">
    <location>
        <begin position="22"/>
        <end position="230"/>
    </location>
</feature>
<feature type="compositionally biased region" description="Acidic residues" evidence="1">
    <location>
        <begin position="46"/>
        <end position="59"/>
    </location>
</feature>
<dbReference type="RefSeq" id="WP_321400027.1">
    <property type="nucleotide sequence ID" value="NZ_CP139487.1"/>
</dbReference>
<evidence type="ECO:0000256" key="1">
    <source>
        <dbReference type="SAM" id="MobiDB-lite"/>
    </source>
</evidence>
<keyword evidence="4" id="KW-1185">Reference proteome</keyword>
<dbReference type="Proteomes" id="UP001324634">
    <property type="component" value="Chromosome"/>
</dbReference>
<feature type="signal peptide" evidence="2">
    <location>
        <begin position="1"/>
        <end position="21"/>
    </location>
</feature>
<keyword evidence="2" id="KW-0732">Signal</keyword>
<evidence type="ECO:0000256" key="2">
    <source>
        <dbReference type="SAM" id="SignalP"/>
    </source>
</evidence>
<organism evidence="3 4">
    <name type="scientific">Peredibacter starrii</name>
    <dbReference type="NCBI Taxonomy" id="28202"/>
    <lineage>
        <taxon>Bacteria</taxon>
        <taxon>Pseudomonadati</taxon>
        <taxon>Bdellovibrionota</taxon>
        <taxon>Bacteriovoracia</taxon>
        <taxon>Bacteriovoracales</taxon>
        <taxon>Bacteriovoracaceae</taxon>
        <taxon>Peredibacter</taxon>
    </lineage>
</organism>